<dbReference type="STRING" id="1081108.A0A167S4T9"/>
<name>A0A167S4T9_CORDF</name>
<evidence type="ECO:0000256" key="1">
    <source>
        <dbReference type="ARBA" id="ARBA00038215"/>
    </source>
</evidence>
<comment type="similarity">
    <text evidence="1">Belongs to the peptidase S12 family.</text>
</comment>
<dbReference type="InterPro" id="IPR050491">
    <property type="entry name" value="AmpC-like"/>
</dbReference>
<evidence type="ECO:0000259" key="3">
    <source>
        <dbReference type="Pfam" id="PF11954"/>
    </source>
</evidence>
<dbReference type="InterPro" id="IPR001466">
    <property type="entry name" value="Beta-lactam-related"/>
</dbReference>
<dbReference type="SUPFAM" id="SSF56601">
    <property type="entry name" value="beta-lactamase/transpeptidase-like"/>
    <property type="match status" value="1"/>
</dbReference>
<dbReference type="Pfam" id="PF00144">
    <property type="entry name" value="Beta-lactamase"/>
    <property type="match status" value="1"/>
</dbReference>
<evidence type="ECO:0000313" key="5">
    <source>
        <dbReference type="Proteomes" id="UP000076881"/>
    </source>
</evidence>
<dbReference type="OrthoDB" id="5946976at2759"/>
<protein>
    <submittedName>
        <fullName evidence="4">Beta-lactamase/transpeptidase-like protein</fullName>
    </submittedName>
</protein>
<accession>A0A167S4T9</accession>
<gene>
    <name evidence="4" type="ORF">LEL_10855</name>
</gene>
<sequence length="535" mass="58986">MQVQVQNTENEAASPTVDPFTPEIRDYIEHLVERFHVPSISIGIIQSEQIHLASFGDAHLGQNKATPDSLYYIASLTKSQTATTLLSVLEGLDTGKRPKACPSLPDNITLKTKLQALIPEDFALADEYATAHATLEDALGHRLGVGANDSVYGGEGYTVRDAVRALRHLPMVAELREKQEYLNMGYMVVQHVIETLTGKPIEEAHRKYLWTPLGMCSTYPSLQEAKDSGKQLCAGYIFDPLAKRVEETAHVNDYPLIGGGGVISSIRDMTAYLYGVMHGTLPLGKDYQEKLLTPLSLDDSGTPKEHWSTGLYCLGWSQKTYRGRRVVSHTGGINGFNSELLYLPGTKWGMAILSNSSQGFASWQPLKLRLLDDVLRVPPAERQLSPEDELSDKLERSSEHLATARETIYPQVPTPALPLPLPLSYYTGTYTNPGHKTLKLTVASPRATTPVRSGVTKVLRTEFTALGDFVYEMEHVSGDFFLGWEDFTVPAAAARAARRVQFVLGAEGTVVRMGINFAPITETGDDLKMTWFDKA</sequence>
<reference evidence="4 5" key="1">
    <citation type="journal article" date="2016" name="Genome Biol. Evol.">
        <title>Divergent and convergent evolution of fungal pathogenicity.</title>
        <authorList>
            <person name="Shang Y."/>
            <person name="Xiao G."/>
            <person name="Zheng P."/>
            <person name="Cen K."/>
            <person name="Zhan S."/>
            <person name="Wang C."/>
        </authorList>
    </citation>
    <scope>NUCLEOTIDE SEQUENCE [LARGE SCALE GENOMIC DNA]</scope>
    <source>
        <strain evidence="4 5">RCEF 1005</strain>
    </source>
</reference>
<feature type="domain" description="Beta-lactamase-related" evidence="2">
    <location>
        <begin position="25"/>
        <end position="361"/>
    </location>
</feature>
<dbReference type="Pfam" id="PF11954">
    <property type="entry name" value="DUF3471"/>
    <property type="match status" value="1"/>
</dbReference>
<evidence type="ECO:0000259" key="2">
    <source>
        <dbReference type="Pfam" id="PF00144"/>
    </source>
</evidence>
<dbReference type="PANTHER" id="PTHR46825:SF9">
    <property type="entry name" value="BETA-LACTAMASE-RELATED DOMAIN-CONTAINING PROTEIN"/>
    <property type="match status" value="1"/>
</dbReference>
<comment type="caution">
    <text evidence="4">The sequence shown here is derived from an EMBL/GenBank/DDBJ whole genome shotgun (WGS) entry which is preliminary data.</text>
</comment>
<dbReference type="InterPro" id="IPR012338">
    <property type="entry name" value="Beta-lactam/transpept-like"/>
</dbReference>
<organism evidence="4 5">
    <name type="scientific">Akanthomyces lecanii RCEF 1005</name>
    <dbReference type="NCBI Taxonomy" id="1081108"/>
    <lineage>
        <taxon>Eukaryota</taxon>
        <taxon>Fungi</taxon>
        <taxon>Dikarya</taxon>
        <taxon>Ascomycota</taxon>
        <taxon>Pezizomycotina</taxon>
        <taxon>Sordariomycetes</taxon>
        <taxon>Hypocreomycetidae</taxon>
        <taxon>Hypocreales</taxon>
        <taxon>Cordycipitaceae</taxon>
        <taxon>Akanthomyces</taxon>
        <taxon>Cordyceps confragosa</taxon>
    </lineage>
</organism>
<dbReference type="AlphaFoldDB" id="A0A167S4T9"/>
<keyword evidence="5" id="KW-1185">Reference proteome</keyword>
<dbReference type="EMBL" id="AZHF01000024">
    <property type="protein sequence ID" value="OAA59247.1"/>
    <property type="molecule type" value="Genomic_DNA"/>
</dbReference>
<dbReference type="PANTHER" id="PTHR46825">
    <property type="entry name" value="D-ALANYL-D-ALANINE-CARBOXYPEPTIDASE/ENDOPEPTIDASE AMPH"/>
    <property type="match status" value="1"/>
</dbReference>
<proteinExistence type="inferred from homology"/>
<dbReference type="Proteomes" id="UP000076881">
    <property type="component" value="Unassembled WGS sequence"/>
</dbReference>
<dbReference type="Gene3D" id="3.40.710.10">
    <property type="entry name" value="DD-peptidase/beta-lactamase superfamily"/>
    <property type="match status" value="1"/>
</dbReference>
<dbReference type="InterPro" id="IPR021860">
    <property type="entry name" value="Peptidase_S12_Pab87-rel_C"/>
</dbReference>
<evidence type="ECO:0000313" key="4">
    <source>
        <dbReference type="EMBL" id="OAA59247.1"/>
    </source>
</evidence>
<feature type="domain" description="Peptidase S12 Pab87-related C-terminal" evidence="3">
    <location>
        <begin position="420"/>
        <end position="521"/>
    </location>
</feature>